<comment type="caution">
    <text evidence="1">The sequence shown here is derived from an EMBL/GenBank/DDBJ whole genome shotgun (WGS) entry which is preliminary data.</text>
</comment>
<dbReference type="EMBL" id="JAAFOW010004901">
    <property type="protein sequence ID" value="KAF5227805.1"/>
    <property type="molecule type" value="Genomic_DNA"/>
</dbReference>
<dbReference type="AlphaFoldDB" id="A0A8H4YHC4"/>
<feature type="non-terminal residue" evidence="1">
    <location>
        <position position="40"/>
    </location>
</feature>
<dbReference type="Proteomes" id="UP000558688">
    <property type="component" value="Unassembled WGS sequence"/>
</dbReference>
<reference evidence="1" key="1">
    <citation type="submission" date="2020-02" db="EMBL/GenBank/DDBJ databases">
        <title>Identification and distribution of gene clusters putatively required for synthesis of sphingolipid metabolism inhibitors in phylogenetically diverse species of the filamentous fungus Fusarium.</title>
        <authorList>
            <person name="Kim H.-S."/>
            <person name="Busman M."/>
            <person name="Brown D.W."/>
            <person name="Divon H."/>
            <person name="Uhlig S."/>
            <person name="Proctor R.H."/>
        </authorList>
    </citation>
    <scope>NUCLEOTIDE SEQUENCE [LARGE SCALE GENOMIC DNA]</scope>
    <source>
        <strain evidence="1">NRRL 39464</strain>
    </source>
</reference>
<sequence>MAIGILHQVSPEFIQHQPDGAPRRNGAAVARHLETLVIGE</sequence>
<protein>
    <submittedName>
        <fullName evidence="1">Uncharacterized protein</fullName>
    </submittedName>
</protein>
<organism evidence="1 2">
    <name type="scientific">Fusarium oxysporum</name>
    <name type="common">Fusarium vascular wilt</name>
    <dbReference type="NCBI Taxonomy" id="5507"/>
    <lineage>
        <taxon>Eukaryota</taxon>
        <taxon>Fungi</taxon>
        <taxon>Dikarya</taxon>
        <taxon>Ascomycota</taxon>
        <taxon>Pezizomycotina</taxon>
        <taxon>Sordariomycetes</taxon>
        <taxon>Hypocreomycetidae</taxon>
        <taxon>Hypocreales</taxon>
        <taxon>Nectriaceae</taxon>
        <taxon>Fusarium</taxon>
        <taxon>Fusarium oxysporum species complex</taxon>
    </lineage>
</organism>
<evidence type="ECO:0000313" key="2">
    <source>
        <dbReference type="Proteomes" id="UP000558688"/>
    </source>
</evidence>
<gene>
    <name evidence="1" type="ORF">FOXYS1_16043</name>
</gene>
<name>A0A8H4YHC4_FUSOX</name>
<accession>A0A8H4YHC4</accession>
<proteinExistence type="predicted"/>
<evidence type="ECO:0000313" key="1">
    <source>
        <dbReference type="EMBL" id="KAF5227805.1"/>
    </source>
</evidence>